<dbReference type="EMBL" id="CP042469">
    <property type="protein sequence ID" value="QOX62872.1"/>
    <property type="molecule type" value="Genomic_DNA"/>
</dbReference>
<evidence type="ECO:0000313" key="2">
    <source>
        <dbReference type="Proteomes" id="UP000594014"/>
    </source>
</evidence>
<gene>
    <name evidence="1" type="ORF">FRZ06_05710</name>
</gene>
<keyword evidence="2" id="KW-1185">Reference proteome</keyword>
<dbReference type="Proteomes" id="UP000594014">
    <property type="component" value="Chromosome"/>
</dbReference>
<name>A0ACD1A8Z1_9FIRM</name>
<reference evidence="1" key="1">
    <citation type="submission" date="2019-08" db="EMBL/GenBank/DDBJ databases">
        <title>Genome sequence of Clostridiales bacterium MT110.</title>
        <authorList>
            <person name="Cao J."/>
        </authorList>
    </citation>
    <scope>NUCLEOTIDE SEQUENCE</scope>
    <source>
        <strain evidence="1">MT110</strain>
    </source>
</reference>
<protein>
    <submittedName>
        <fullName evidence="1">Class II aldolase/adducin family protein</fullName>
    </submittedName>
</protein>
<proteinExistence type="predicted"/>
<organism evidence="1 2">
    <name type="scientific">Anoxybacterium hadale</name>
    <dbReference type="NCBI Taxonomy" id="3408580"/>
    <lineage>
        <taxon>Bacteria</taxon>
        <taxon>Bacillati</taxon>
        <taxon>Bacillota</taxon>
        <taxon>Clostridia</taxon>
        <taxon>Peptostreptococcales</taxon>
        <taxon>Anaerovoracaceae</taxon>
        <taxon>Anoxybacterium</taxon>
    </lineage>
</organism>
<accession>A0ACD1A8Z1</accession>
<sequence length="217" mass="23365">MYESDKIQIIDVAKEIKRVGLIQLSGGNVSVRKENGDIIVTPSGMPYETMTTDQILVLNKEGVIIEGNLRPSVDTVAIRYIFDHCPEVNAVIHTHQPYATAVGLIGDELPACCTTLCNVCLGAVPVADYANAASEDMGIQTVENLNGKRAVILKYHGVISVGPTLKDAEYAAIYLEDAAKLYLAAKAASNNGVISIMTEAQAEESVNTHKTYGQRKL</sequence>
<evidence type="ECO:0000313" key="1">
    <source>
        <dbReference type="EMBL" id="QOX62872.1"/>
    </source>
</evidence>